<dbReference type="EMBL" id="JAVHJO010000001">
    <property type="protein sequence ID" value="KAK6544145.1"/>
    <property type="molecule type" value="Genomic_DNA"/>
</dbReference>
<dbReference type="InterPro" id="IPR051870">
    <property type="entry name" value="Elongin-A_domain"/>
</dbReference>
<gene>
    <name evidence="2" type="ORF">TWF694_000852</name>
</gene>
<dbReference type="Gene3D" id="6.10.250.3180">
    <property type="match status" value="1"/>
</dbReference>
<protein>
    <recommendedName>
        <fullName evidence="4">Elongin-A</fullName>
    </recommendedName>
</protein>
<dbReference type="AlphaFoldDB" id="A0AAV9XPW3"/>
<organism evidence="2 3">
    <name type="scientific">Orbilia ellipsospora</name>
    <dbReference type="NCBI Taxonomy" id="2528407"/>
    <lineage>
        <taxon>Eukaryota</taxon>
        <taxon>Fungi</taxon>
        <taxon>Dikarya</taxon>
        <taxon>Ascomycota</taxon>
        <taxon>Pezizomycotina</taxon>
        <taxon>Orbiliomycetes</taxon>
        <taxon>Orbiliales</taxon>
        <taxon>Orbiliaceae</taxon>
        <taxon>Orbilia</taxon>
    </lineage>
</organism>
<sequence>MYQQEGDPFPTLFELAKRACIRNVDAIDDVGDLPYSIVRPILQKLENPLKLDIIQSNCPQIAEDSAELWRAFIRRDFGPEALEIYEPANPQSWNKVYRKLKREKDVKDQTDIEMLKAAMKVANDQRQKRQVGFCGVRKQDVQKLRSLDRGFSMGGGGGGGGRSSSGWSRSVSTGPFKNQTLNKVLMKGRRR</sequence>
<feature type="compositionally biased region" description="Low complexity" evidence="1">
    <location>
        <begin position="164"/>
        <end position="174"/>
    </location>
</feature>
<dbReference type="GO" id="GO:0070449">
    <property type="term" value="C:elongin complex"/>
    <property type="evidence" value="ECO:0007669"/>
    <property type="project" value="InterPro"/>
</dbReference>
<evidence type="ECO:0000313" key="2">
    <source>
        <dbReference type="EMBL" id="KAK6544145.1"/>
    </source>
</evidence>
<proteinExistence type="predicted"/>
<name>A0AAV9XPW3_9PEZI</name>
<dbReference type="GO" id="GO:0006368">
    <property type="term" value="P:transcription elongation by RNA polymerase II"/>
    <property type="evidence" value="ECO:0007669"/>
    <property type="project" value="InterPro"/>
</dbReference>
<comment type="caution">
    <text evidence="2">The sequence shown here is derived from an EMBL/GenBank/DDBJ whole genome shotgun (WGS) entry which is preliminary data.</text>
</comment>
<evidence type="ECO:0000256" key="1">
    <source>
        <dbReference type="SAM" id="MobiDB-lite"/>
    </source>
</evidence>
<evidence type="ECO:0008006" key="4">
    <source>
        <dbReference type="Google" id="ProtNLM"/>
    </source>
</evidence>
<evidence type="ECO:0000313" key="3">
    <source>
        <dbReference type="Proteomes" id="UP001365542"/>
    </source>
</evidence>
<dbReference type="Proteomes" id="UP001365542">
    <property type="component" value="Unassembled WGS sequence"/>
</dbReference>
<accession>A0AAV9XPW3</accession>
<dbReference type="PANTHER" id="PTHR15141:SF76">
    <property type="entry name" value="TRANSCRIPTION ELONGATION FACTOR B POLYPEPTIDE 3"/>
    <property type="match status" value="1"/>
</dbReference>
<feature type="compositionally biased region" description="Gly residues" evidence="1">
    <location>
        <begin position="152"/>
        <end position="163"/>
    </location>
</feature>
<keyword evidence="3" id="KW-1185">Reference proteome</keyword>
<feature type="region of interest" description="Disordered" evidence="1">
    <location>
        <begin position="148"/>
        <end position="191"/>
    </location>
</feature>
<dbReference type="Pfam" id="PF06881">
    <property type="entry name" value="Elongin_A"/>
    <property type="match status" value="1"/>
</dbReference>
<reference evidence="2 3" key="1">
    <citation type="submission" date="2019-10" db="EMBL/GenBank/DDBJ databases">
        <authorList>
            <person name="Palmer J.M."/>
        </authorList>
    </citation>
    <scope>NUCLEOTIDE SEQUENCE [LARGE SCALE GENOMIC DNA]</scope>
    <source>
        <strain evidence="2 3">TWF694</strain>
    </source>
</reference>
<dbReference type="InterPro" id="IPR010684">
    <property type="entry name" value="RNA_pol_II_trans_fac_SIII_A"/>
</dbReference>
<dbReference type="PANTHER" id="PTHR15141">
    <property type="entry name" value="TRANSCRIPTION ELONGATION FACTOR B POLYPEPTIDE 3"/>
    <property type="match status" value="1"/>
</dbReference>